<gene>
    <name evidence="2" type="ORF">BLNAU_17899</name>
</gene>
<evidence type="ECO:0000313" key="3">
    <source>
        <dbReference type="Proteomes" id="UP001281761"/>
    </source>
</evidence>
<accession>A0ABQ9X609</accession>
<evidence type="ECO:0000313" key="2">
    <source>
        <dbReference type="EMBL" id="KAK2947194.1"/>
    </source>
</evidence>
<feature type="compositionally biased region" description="Polar residues" evidence="1">
    <location>
        <begin position="219"/>
        <end position="234"/>
    </location>
</feature>
<sequence>MEAQRSDFRKGKTCFELESIFVYSASPLSDVNVALDNQDHRAGRVRRGCVPRRVQHRRRRCARQHWSEETEPHHVCSIWWDSDAKMKRKKLPFPSIYLLDLYRVHRVSSISPSFSFLLPLLLDTGVANCGESSADTTCGVGILALCLLSPSTSRPLSSVFSPPTTRVVSRSSSSLTSNSPDLSRLRQFNLKCIISPLTLFPNTVDRRGVDPNRAASGPDSKTSATTFPMSFRGS</sequence>
<comment type="caution">
    <text evidence="2">The sequence shown here is derived from an EMBL/GenBank/DDBJ whole genome shotgun (WGS) entry which is preliminary data.</text>
</comment>
<evidence type="ECO:0000256" key="1">
    <source>
        <dbReference type="SAM" id="MobiDB-lite"/>
    </source>
</evidence>
<keyword evidence="3" id="KW-1185">Reference proteome</keyword>
<feature type="region of interest" description="Disordered" evidence="1">
    <location>
        <begin position="159"/>
        <end position="180"/>
    </location>
</feature>
<protein>
    <submittedName>
        <fullName evidence="2">Uncharacterized protein</fullName>
    </submittedName>
</protein>
<dbReference type="EMBL" id="JARBJD010000208">
    <property type="protein sequence ID" value="KAK2947194.1"/>
    <property type="molecule type" value="Genomic_DNA"/>
</dbReference>
<name>A0ABQ9X609_9EUKA</name>
<reference evidence="2 3" key="1">
    <citation type="journal article" date="2022" name="bioRxiv">
        <title>Genomics of Preaxostyla Flagellates Illuminates Evolutionary Transitions and the Path Towards Mitochondrial Loss.</title>
        <authorList>
            <person name="Novak L.V.F."/>
            <person name="Treitli S.C."/>
            <person name="Pyrih J."/>
            <person name="Halakuc P."/>
            <person name="Pipaliya S.V."/>
            <person name="Vacek V."/>
            <person name="Brzon O."/>
            <person name="Soukal P."/>
            <person name="Eme L."/>
            <person name="Dacks J.B."/>
            <person name="Karnkowska A."/>
            <person name="Elias M."/>
            <person name="Hampl V."/>
        </authorList>
    </citation>
    <scope>NUCLEOTIDE SEQUENCE [LARGE SCALE GENOMIC DNA]</scope>
    <source>
        <strain evidence="2">NAU3</strain>
        <tissue evidence="2">Gut</tissue>
    </source>
</reference>
<feature type="region of interest" description="Disordered" evidence="1">
    <location>
        <begin position="205"/>
        <end position="234"/>
    </location>
</feature>
<proteinExistence type="predicted"/>
<dbReference type="Proteomes" id="UP001281761">
    <property type="component" value="Unassembled WGS sequence"/>
</dbReference>
<organism evidence="2 3">
    <name type="scientific">Blattamonas nauphoetae</name>
    <dbReference type="NCBI Taxonomy" id="2049346"/>
    <lineage>
        <taxon>Eukaryota</taxon>
        <taxon>Metamonada</taxon>
        <taxon>Preaxostyla</taxon>
        <taxon>Oxymonadida</taxon>
        <taxon>Blattamonas</taxon>
    </lineage>
</organism>